<dbReference type="Gramene" id="PNT73451">
    <property type="protein sequence ID" value="PNT73451"/>
    <property type="gene ID" value="BRADI_2g58626v3"/>
</dbReference>
<name>A0A2K2DGP5_BRADI</name>
<accession>A0A2K2DGP5</accession>
<reference evidence="1 2" key="1">
    <citation type="journal article" date="2010" name="Nature">
        <title>Genome sequencing and analysis of the model grass Brachypodium distachyon.</title>
        <authorList>
            <consortium name="International Brachypodium Initiative"/>
        </authorList>
    </citation>
    <scope>NUCLEOTIDE SEQUENCE [LARGE SCALE GENOMIC DNA]</scope>
    <source>
        <strain evidence="1 2">Bd21</strain>
    </source>
</reference>
<dbReference type="EMBL" id="CM000881">
    <property type="protein sequence ID" value="PNT73451.1"/>
    <property type="molecule type" value="Genomic_DNA"/>
</dbReference>
<dbReference type="InParanoid" id="A0A2K2DGP5"/>
<keyword evidence="3" id="KW-1185">Reference proteome</keyword>
<dbReference type="AlphaFoldDB" id="A0A2K2DGP5"/>
<evidence type="ECO:0000313" key="2">
    <source>
        <dbReference type="EnsemblPlants" id="PNT73451"/>
    </source>
</evidence>
<reference evidence="1" key="2">
    <citation type="submission" date="2017-06" db="EMBL/GenBank/DDBJ databases">
        <title>WGS assembly of Brachypodium distachyon.</title>
        <authorList>
            <consortium name="The International Brachypodium Initiative"/>
            <person name="Lucas S."/>
            <person name="Harmon-Smith M."/>
            <person name="Lail K."/>
            <person name="Tice H."/>
            <person name="Grimwood J."/>
            <person name="Bruce D."/>
            <person name="Barry K."/>
            <person name="Shu S."/>
            <person name="Lindquist E."/>
            <person name="Wang M."/>
            <person name="Pitluck S."/>
            <person name="Vogel J.P."/>
            <person name="Garvin D.F."/>
            <person name="Mockler T.C."/>
            <person name="Schmutz J."/>
            <person name="Rokhsar D."/>
            <person name="Bevan M.W."/>
        </authorList>
    </citation>
    <scope>NUCLEOTIDE SEQUENCE</scope>
    <source>
        <strain evidence="1">Bd21</strain>
    </source>
</reference>
<reference evidence="2" key="3">
    <citation type="submission" date="2018-08" db="UniProtKB">
        <authorList>
            <consortium name="EnsemblPlants"/>
        </authorList>
    </citation>
    <scope>IDENTIFICATION</scope>
    <source>
        <strain evidence="2">cv. Bd21</strain>
    </source>
</reference>
<dbReference type="Proteomes" id="UP000008810">
    <property type="component" value="Chromosome 2"/>
</dbReference>
<evidence type="ECO:0000313" key="1">
    <source>
        <dbReference type="EMBL" id="PNT73451.1"/>
    </source>
</evidence>
<gene>
    <name evidence="1" type="ORF">BRADI_2g58626v3</name>
</gene>
<organism evidence="1">
    <name type="scientific">Brachypodium distachyon</name>
    <name type="common">Purple false brome</name>
    <name type="synonym">Trachynia distachya</name>
    <dbReference type="NCBI Taxonomy" id="15368"/>
    <lineage>
        <taxon>Eukaryota</taxon>
        <taxon>Viridiplantae</taxon>
        <taxon>Streptophyta</taxon>
        <taxon>Embryophyta</taxon>
        <taxon>Tracheophyta</taxon>
        <taxon>Spermatophyta</taxon>
        <taxon>Magnoliopsida</taxon>
        <taxon>Liliopsida</taxon>
        <taxon>Poales</taxon>
        <taxon>Poaceae</taxon>
        <taxon>BOP clade</taxon>
        <taxon>Pooideae</taxon>
        <taxon>Stipodae</taxon>
        <taxon>Brachypodieae</taxon>
        <taxon>Brachypodium</taxon>
    </lineage>
</organism>
<sequence>MRCSVDRSPARWLQLNQRGGQLDLFALRSARFALLLSGENQERGEDWGRSIDRSIRRRFRRGIDLMPAKTTRIDPSSGVVVAASGRMSD</sequence>
<dbReference type="EnsemblPlants" id="PNT73451">
    <property type="protein sequence ID" value="PNT73451"/>
    <property type="gene ID" value="BRADI_2g58626v3"/>
</dbReference>
<protein>
    <submittedName>
        <fullName evidence="1 2">Uncharacterized protein</fullName>
    </submittedName>
</protein>
<proteinExistence type="predicted"/>
<evidence type="ECO:0000313" key="3">
    <source>
        <dbReference type="Proteomes" id="UP000008810"/>
    </source>
</evidence>